<protein>
    <submittedName>
        <fullName evidence="1">Chalcone isomerase family protein</fullName>
    </submittedName>
</protein>
<reference evidence="1" key="1">
    <citation type="submission" date="2023-10" db="EMBL/GenBank/DDBJ databases">
        <title>Amphibacter perezi, gen. nov., sp. nov. a novel taxa of the family Comamonadaceae, class Betaproteobacteria isolated from the skin microbiota of Pelophylax perezi from different populations.</title>
        <authorList>
            <person name="Costa S."/>
            <person name="Proenca D.N."/>
            <person name="Lopes I."/>
            <person name="Morais P.V."/>
        </authorList>
    </citation>
    <scope>NUCLEOTIDE SEQUENCE</scope>
    <source>
        <strain evidence="1">SL12-8</strain>
    </source>
</reference>
<gene>
    <name evidence="1" type="ORF">RV045_03050</name>
</gene>
<evidence type="ECO:0000313" key="1">
    <source>
        <dbReference type="EMBL" id="MEJ7137408.1"/>
    </source>
</evidence>
<accession>A0ACC6NZP7</accession>
<keyword evidence="2" id="KW-1185">Reference proteome</keyword>
<comment type="caution">
    <text evidence="1">The sequence shown here is derived from an EMBL/GenBank/DDBJ whole genome shotgun (WGS) entry which is preliminary data.</text>
</comment>
<proteinExistence type="predicted"/>
<sequence>MRPDLPKPLTAALPARLLIALAGACAPLASAVAADAAAVPAPASSPSDAGTTTAPPAAAAAPAAAVPYTVPSVATPPAGIVGEPLPAAPASAPGASPSPAPVTPAPAAPVWTPPTASIGPVRVTYWGIHAYDITLWKRASFDLAHYEQHDLILQLAFARDFLSADLARRASAKMADLARWGSATREQWRQTLASLIPDIKRGDILSIEHRADQGVQLRLNNRPLGSINDPAFARAYLGLWLSSDPADGALRRAVMRPPAS</sequence>
<dbReference type="EMBL" id="JAWDIE010000003">
    <property type="protein sequence ID" value="MEJ7137408.1"/>
    <property type="molecule type" value="Genomic_DNA"/>
</dbReference>
<organism evidence="1 2">
    <name type="scientific">Amphibiibacter pelophylacis</name>
    <dbReference type="NCBI Taxonomy" id="1799477"/>
    <lineage>
        <taxon>Bacteria</taxon>
        <taxon>Pseudomonadati</taxon>
        <taxon>Pseudomonadota</taxon>
        <taxon>Betaproteobacteria</taxon>
        <taxon>Burkholderiales</taxon>
        <taxon>Sphaerotilaceae</taxon>
        <taxon>Amphibiibacter</taxon>
    </lineage>
</organism>
<dbReference type="Proteomes" id="UP001364695">
    <property type="component" value="Unassembled WGS sequence"/>
</dbReference>
<keyword evidence="1" id="KW-0413">Isomerase</keyword>
<name>A0ACC6NZP7_9BURK</name>
<evidence type="ECO:0000313" key="2">
    <source>
        <dbReference type="Proteomes" id="UP001364695"/>
    </source>
</evidence>